<evidence type="ECO:0000256" key="6">
    <source>
        <dbReference type="SAM" id="Phobius"/>
    </source>
</evidence>
<feature type="transmembrane region" description="Helical" evidence="6">
    <location>
        <begin position="15"/>
        <end position="36"/>
    </location>
</feature>
<comment type="caution">
    <text evidence="8">The sequence shown here is derived from an EMBL/GenBank/DDBJ whole genome shotgun (WGS) entry which is preliminary data.</text>
</comment>
<keyword evidence="5 6" id="KW-0472">Membrane</keyword>
<dbReference type="EMBL" id="WOWK01000004">
    <property type="protein sequence ID" value="KAF0331224.1"/>
    <property type="molecule type" value="Genomic_DNA"/>
</dbReference>
<dbReference type="InterPro" id="IPR039357">
    <property type="entry name" value="SRD5A/TECR"/>
</dbReference>
<feature type="transmembrane region" description="Helical" evidence="6">
    <location>
        <begin position="91"/>
        <end position="110"/>
    </location>
</feature>
<dbReference type="PROSITE" id="PS50244">
    <property type="entry name" value="S5A_REDUCTASE"/>
    <property type="match status" value="1"/>
</dbReference>
<keyword evidence="4 6" id="KW-1133">Transmembrane helix</keyword>
<dbReference type="PANTHER" id="PTHR10556">
    <property type="entry name" value="3-OXO-5-ALPHA-STEROID 4-DEHYDROGENASE"/>
    <property type="match status" value="1"/>
</dbReference>
<comment type="similarity">
    <text evidence="2">Belongs to the steroid 5-alpha reductase family.</text>
</comment>
<dbReference type="InterPro" id="IPR016636">
    <property type="entry name" value="3-oxo-5-alpha-steroid_4-DH"/>
</dbReference>
<dbReference type="PIRSF" id="PIRSF015596">
    <property type="entry name" value="5_alpha-SR2"/>
    <property type="match status" value="1"/>
</dbReference>
<evidence type="ECO:0000256" key="5">
    <source>
        <dbReference type="ARBA" id="ARBA00023136"/>
    </source>
</evidence>
<evidence type="ECO:0000313" key="9">
    <source>
        <dbReference type="Proteomes" id="UP000434172"/>
    </source>
</evidence>
<gene>
    <name evidence="8" type="ORF">GQ607_001532</name>
</gene>
<dbReference type="PANTHER" id="PTHR10556:SF43">
    <property type="entry name" value="STEROID 5-ALPHA-REDUCTASE DET2"/>
    <property type="match status" value="1"/>
</dbReference>
<reference evidence="8 9" key="1">
    <citation type="submission" date="2019-12" db="EMBL/GenBank/DDBJ databases">
        <title>A genome sequence resource for the geographically widespread anthracnose pathogen Colletotrichum asianum.</title>
        <authorList>
            <person name="Meng Y."/>
        </authorList>
    </citation>
    <scope>NUCLEOTIDE SEQUENCE [LARGE SCALE GENOMIC DNA]</scope>
    <source>
        <strain evidence="8 9">ICMP 18580</strain>
    </source>
</reference>
<dbReference type="Pfam" id="PF02544">
    <property type="entry name" value="Steroid_dh"/>
    <property type="match status" value="1"/>
</dbReference>
<dbReference type="OrthoDB" id="5788137at2759"/>
<evidence type="ECO:0000313" key="8">
    <source>
        <dbReference type="EMBL" id="KAF0331224.1"/>
    </source>
</evidence>
<dbReference type="AlphaFoldDB" id="A0A8H3ZSU2"/>
<dbReference type="InterPro" id="IPR001104">
    <property type="entry name" value="3-oxo-5_a-steroid_4-DH_C"/>
</dbReference>
<proteinExistence type="inferred from homology"/>
<dbReference type="Proteomes" id="UP000434172">
    <property type="component" value="Unassembled WGS sequence"/>
</dbReference>
<feature type="transmembrane region" description="Helical" evidence="6">
    <location>
        <begin position="155"/>
        <end position="179"/>
    </location>
</feature>
<comment type="subcellular location">
    <subcellularLocation>
        <location evidence="1">Membrane</location>
        <topology evidence="1">Multi-pass membrane protein</topology>
    </subcellularLocation>
</comment>
<feature type="transmembrane region" description="Helical" evidence="6">
    <location>
        <begin position="56"/>
        <end position="76"/>
    </location>
</feature>
<protein>
    <submittedName>
        <fullName evidence="8">3-oxo-5-alpha-steroid 4-dehydrogenase</fullName>
    </submittedName>
</protein>
<evidence type="ECO:0000259" key="7">
    <source>
        <dbReference type="Pfam" id="PF02544"/>
    </source>
</evidence>
<evidence type="ECO:0000256" key="2">
    <source>
        <dbReference type="ARBA" id="ARBA00007742"/>
    </source>
</evidence>
<keyword evidence="3 6" id="KW-0812">Transmembrane</keyword>
<accession>A0A8H3ZSU2</accession>
<dbReference type="GO" id="GO:0003865">
    <property type="term" value="F:3-oxo-5-alpha-steroid 4-dehydrogenase activity"/>
    <property type="evidence" value="ECO:0007669"/>
    <property type="project" value="InterPro"/>
</dbReference>
<evidence type="ECO:0000256" key="4">
    <source>
        <dbReference type="ARBA" id="ARBA00022989"/>
    </source>
</evidence>
<evidence type="ECO:0000256" key="3">
    <source>
        <dbReference type="ARBA" id="ARBA00022692"/>
    </source>
</evidence>
<evidence type="ECO:0000256" key="1">
    <source>
        <dbReference type="ARBA" id="ARBA00004141"/>
    </source>
</evidence>
<dbReference type="GO" id="GO:0008202">
    <property type="term" value="P:steroid metabolic process"/>
    <property type="evidence" value="ECO:0007669"/>
    <property type="project" value="InterPro"/>
</dbReference>
<organism evidence="8 9">
    <name type="scientific">Colletotrichum asianum</name>
    <dbReference type="NCBI Taxonomy" id="702518"/>
    <lineage>
        <taxon>Eukaryota</taxon>
        <taxon>Fungi</taxon>
        <taxon>Dikarya</taxon>
        <taxon>Ascomycota</taxon>
        <taxon>Pezizomycotina</taxon>
        <taxon>Sordariomycetes</taxon>
        <taxon>Hypocreomycetidae</taxon>
        <taxon>Glomerellales</taxon>
        <taxon>Glomerellaceae</taxon>
        <taxon>Colletotrichum</taxon>
        <taxon>Colletotrichum gloeosporioides species complex</taxon>
    </lineage>
</organism>
<dbReference type="GO" id="GO:0016020">
    <property type="term" value="C:membrane"/>
    <property type="evidence" value="ECO:0007669"/>
    <property type="project" value="UniProtKB-SubCell"/>
</dbReference>
<keyword evidence="9" id="KW-1185">Reference proteome</keyword>
<feature type="transmembrane region" description="Helical" evidence="6">
    <location>
        <begin position="122"/>
        <end position="143"/>
    </location>
</feature>
<sequence>MAIVEGWLPPTRENWQLLSTVWQISYPIIGSMQYLISWYGMGKTSVVSRLNIPGRVAWFLMEAPGFTTLLYIMFTLPGKMGVEDLPWQNKVLAGLFVIHYCYRAVLYPLIQPSMSPIHPAVAFSALGFQLCNATCIGGWLAAYGPTTPAAWERQLGAFGVAQFVAGIGLFYVGLVGNYFHDEELREIRRAEMRRQERIVKEQKAKGVEGKVSVDKHYRLPDALLFRYVLFPHYFLEWVEWFGWWMASGWGMPGRAFFVNEVTAMLPRARSGRGWYVERFGEEKVGKRWVIVPGVY</sequence>
<feature type="domain" description="3-oxo-5-alpha-steroid 4-dehydrogenase C-terminal" evidence="7">
    <location>
        <begin position="122"/>
        <end position="295"/>
    </location>
</feature>
<name>A0A8H3ZSU2_9PEZI</name>